<accession>A0A0A9BS30</accession>
<dbReference type="AlphaFoldDB" id="A0A0A9BS30"/>
<reference evidence="1" key="2">
    <citation type="journal article" date="2015" name="Data Brief">
        <title>Shoot transcriptome of the giant reed, Arundo donax.</title>
        <authorList>
            <person name="Barrero R.A."/>
            <person name="Guerrero F.D."/>
            <person name="Moolhuijzen P."/>
            <person name="Goolsby J.A."/>
            <person name="Tidwell J."/>
            <person name="Bellgard S.E."/>
            <person name="Bellgard M.I."/>
        </authorList>
    </citation>
    <scope>NUCLEOTIDE SEQUENCE</scope>
    <source>
        <tissue evidence="1">Shoot tissue taken approximately 20 cm above the soil surface</tissue>
    </source>
</reference>
<sequence length="34" mass="3958">MSGTEFLFSNNYLLVYKRFVGSAYFLLTTKMPDC</sequence>
<evidence type="ECO:0000313" key="1">
    <source>
        <dbReference type="EMBL" id="JAD64988.1"/>
    </source>
</evidence>
<reference evidence="1" key="1">
    <citation type="submission" date="2014-09" db="EMBL/GenBank/DDBJ databases">
        <authorList>
            <person name="Magalhaes I.L.F."/>
            <person name="Oliveira U."/>
            <person name="Santos F.R."/>
            <person name="Vidigal T.H.D.A."/>
            <person name="Brescovit A.D."/>
            <person name="Santos A.J."/>
        </authorList>
    </citation>
    <scope>NUCLEOTIDE SEQUENCE</scope>
    <source>
        <tissue evidence="1">Shoot tissue taken approximately 20 cm above the soil surface</tissue>
    </source>
</reference>
<organism evidence="1">
    <name type="scientific">Arundo donax</name>
    <name type="common">Giant reed</name>
    <name type="synonym">Donax arundinaceus</name>
    <dbReference type="NCBI Taxonomy" id="35708"/>
    <lineage>
        <taxon>Eukaryota</taxon>
        <taxon>Viridiplantae</taxon>
        <taxon>Streptophyta</taxon>
        <taxon>Embryophyta</taxon>
        <taxon>Tracheophyta</taxon>
        <taxon>Spermatophyta</taxon>
        <taxon>Magnoliopsida</taxon>
        <taxon>Liliopsida</taxon>
        <taxon>Poales</taxon>
        <taxon>Poaceae</taxon>
        <taxon>PACMAD clade</taxon>
        <taxon>Arundinoideae</taxon>
        <taxon>Arundineae</taxon>
        <taxon>Arundo</taxon>
    </lineage>
</organism>
<proteinExistence type="predicted"/>
<dbReference type="EMBL" id="GBRH01232907">
    <property type="protein sequence ID" value="JAD64988.1"/>
    <property type="molecule type" value="Transcribed_RNA"/>
</dbReference>
<protein>
    <submittedName>
        <fullName evidence="1">Uncharacterized protein</fullName>
    </submittedName>
</protein>
<name>A0A0A9BS30_ARUDO</name>